<accession>B7ETH4</accession>
<reference evidence="1 2" key="1">
    <citation type="journal article" date="2005" name="Nature">
        <title>The map-based sequence of the rice genome.</title>
        <authorList>
            <consortium name="International rice genome sequencing project (IRGSP)"/>
            <person name="Matsumoto T."/>
            <person name="Wu J."/>
            <person name="Kanamori H."/>
            <person name="Katayose Y."/>
            <person name="Fujisawa M."/>
            <person name="Namiki N."/>
            <person name="Mizuno H."/>
            <person name="Yamamoto K."/>
            <person name="Antonio B.A."/>
            <person name="Baba T."/>
            <person name="Sakata K."/>
            <person name="Nagamura Y."/>
            <person name="Aoki H."/>
            <person name="Arikawa K."/>
            <person name="Arita K."/>
            <person name="Bito T."/>
            <person name="Chiden Y."/>
            <person name="Fujitsuka N."/>
            <person name="Fukunaka R."/>
            <person name="Hamada M."/>
            <person name="Harada C."/>
            <person name="Hayashi A."/>
            <person name="Hijishita S."/>
            <person name="Honda M."/>
            <person name="Hosokawa S."/>
            <person name="Ichikawa Y."/>
            <person name="Idonuma A."/>
            <person name="Iijima M."/>
            <person name="Ikeda M."/>
            <person name="Ikeno M."/>
            <person name="Ito K."/>
            <person name="Ito S."/>
            <person name="Ito T."/>
            <person name="Ito Y."/>
            <person name="Ito Y."/>
            <person name="Iwabuchi A."/>
            <person name="Kamiya K."/>
            <person name="Karasawa W."/>
            <person name="Kurita K."/>
            <person name="Katagiri S."/>
            <person name="Kikuta A."/>
            <person name="Kobayashi H."/>
            <person name="Kobayashi N."/>
            <person name="Machita K."/>
            <person name="Maehara T."/>
            <person name="Masukawa M."/>
            <person name="Mizubayashi T."/>
            <person name="Mukai Y."/>
            <person name="Nagasaki H."/>
            <person name="Nagata Y."/>
            <person name="Naito S."/>
            <person name="Nakashima M."/>
            <person name="Nakama Y."/>
            <person name="Nakamichi Y."/>
            <person name="Nakamura M."/>
            <person name="Meguro A."/>
            <person name="Negishi M."/>
            <person name="Ohta I."/>
            <person name="Ohta T."/>
            <person name="Okamoto M."/>
            <person name="Ono N."/>
            <person name="Saji S."/>
            <person name="Sakaguchi M."/>
            <person name="Sakai K."/>
            <person name="Shibata M."/>
            <person name="Shimokawa T."/>
            <person name="Song J."/>
            <person name="Takazaki Y."/>
            <person name="Terasawa K."/>
            <person name="Tsugane M."/>
            <person name="Tsuji K."/>
            <person name="Ueda S."/>
            <person name="Waki K."/>
            <person name="Yamagata H."/>
            <person name="Yamamoto M."/>
            <person name="Yamamoto S."/>
            <person name="Yamane H."/>
            <person name="Yoshiki S."/>
            <person name="Yoshihara R."/>
            <person name="Yukawa K."/>
            <person name="Zhong H."/>
            <person name="Yano M."/>
            <person name="Yuan Q."/>
            <person name="Ouyang S."/>
            <person name="Liu J."/>
            <person name="Jones K.M."/>
            <person name="Gansberger K."/>
            <person name="Moffat K."/>
            <person name="Hill J."/>
            <person name="Bera J."/>
            <person name="Fadrosh D."/>
            <person name="Jin S."/>
            <person name="Johri S."/>
            <person name="Kim M."/>
            <person name="Overton L."/>
            <person name="Reardon M."/>
            <person name="Tsitrin T."/>
            <person name="Vuong H."/>
            <person name="Weaver B."/>
            <person name="Ciecko A."/>
            <person name="Tallon L."/>
            <person name="Jackson J."/>
            <person name="Pai G."/>
            <person name="Aken S.V."/>
            <person name="Utterback T."/>
            <person name="Reidmuller S."/>
            <person name="Feldblyum T."/>
            <person name="Hsiao J."/>
            <person name="Zismann V."/>
            <person name="Iobst S."/>
            <person name="de Vazeille A.R."/>
            <person name="Buell C.R."/>
            <person name="Ying K."/>
            <person name="Li Y."/>
            <person name="Lu T."/>
            <person name="Huang Y."/>
            <person name="Zhao Q."/>
            <person name="Feng Q."/>
            <person name="Zhang L."/>
            <person name="Zhu J."/>
            <person name="Weng Q."/>
            <person name="Mu J."/>
            <person name="Lu Y."/>
            <person name="Fan D."/>
            <person name="Liu Y."/>
            <person name="Guan J."/>
            <person name="Zhang Y."/>
            <person name="Yu S."/>
            <person name="Liu X."/>
            <person name="Zhang Y."/>
            <person name="Hong G."/>
            <person name="Han B."/>
            <person name="Choisne N."/>
            <person name="Demange N."/>
            <person name="Orjeda G."/>
            <person name="Samain S."/>
            <person name="Cattolico L."/>
            <person name="Pelletier E."/>
            <person name="Couloux A."/>
            <person name="Segurens B."/>
            <person name="Wincker P."/>
            <person name="D'Hont A."/>
            <person name="Scarpelli C."/>
            <person name="Weissenbach J."/>
            <person name="Salanoubat M."/>
            <person name="Quetier F."/>
            <person name="Yu Y."/>
            <person name="Kim H.R."/>
            <person name="Rambo T."/>
            <person name="Currie J."/>
            <person name="Collura K."/>
            <person name="Luo M."/>
            <person name="Yang T."/>
            <person name="Ammiraju J.S.S."/>
            <person name="Engler F."/>
            <person name="Soderlund C."/>
            <person name="Wing R.A."/>
            <person name="Palmer L.E."/>
            <person name="de la Bastide M."/>
            <person name="Spiegel L."/>
            <person name="Nascimento L."/>
            <person name="Zutavern T."/>
            <person name="O'Shaughnessy A."/>
            <person name="Dike S."/>
            <person name="Dedhia N."/>
            <person name="Preston R."/>
            <person name="Balija V."/>
            <person name="McCombie W.R."/>
            <person name="Chow T."/>
            <person name="Chen H."/>
            <person name="Chung M."/>
            <person name="Chen C."/>
            <person name="Shaw J."/>
            <person name="Wu H."/>
            <person name="Hsiao K."/>
            <person name="Chao Y."/>
            <person name="Chu M."/>
            <person name="Cheng C."/>
            <person name="Hour A."/>
            <person name="Lee P."/>
            <person name="Lin S."/>
            <person name="Lin Y."/>
            <person name="Liou J."/>
            <person name="Liu S."/>
            <person name="Hsing Y."/>
            <person name="Raghuvanshi S."/>
            <person name="Mohanty A."/>
            <person name="Bharti A.K."/>
            <person name="Gaur A."/>
            <person name="Gupta V."/>
            <person name="Kumar D."/>
            <person name="Ravi V."/>
            <person name="Vij S."/>
            <person name="Kapur A."/>
            <person name="Khurana P."/>
            <person name="Khurana P."/>
            <person name="Khurana J.P."/>
            <person name="Tyagi A.K."/>
            <person name="Gaikwad K."/>
            <person name="Singh A."/>
            <person name="Dalal V."/>
            <person name="Srivastava S."/>
            <person name="Dixit A."/>
            <person name="Pal A.K."/>
            <person name="Ghazi I.A."/>
            <person name="Yadav M."/>
            <person name="Pandit A."/>
            <person name="Bhargava A."/>
            <person name="Sureshbabu K."/>
            <person name="Batra K."/>
            <person name="Sharma T.R."/>
            <person name="Mohapatra T."/>
            <person name="Singh N.K."/>
            <person name="Messing J."/>
            <person name="Nelson A.B."/>
            <person name="Fuks G."/>
            <person name="Kavchok S."/>
            <person name="Keizer G."/>
            <person name="Linton E."/>
            <person name="Llaca V."/>
            <person name="Song R."/>
            <person name="Tanyolac B."/>
            <person name="Young S."/>
            <person name="Ho-Il K."/>
            <person name="Hahn J.H."/>
            <person name="Sangsakoo G."/>
            <person name="Vanavichit A."/>
            <person name="de Mattos Luiz.A.T."/>
            <person name="Zimmer P.D."/>
            <person name="Malone G."/>
            <person name="Dellagostin O."/>
            <person name="de Oliveira A.C."/>
            <person name="Bevan M."/>
            <person name="Bancroft I."/>
            <person name="Minx P."/>
            <person name="Cordum H."/>
            <person name="Wilson R."/>
            <person name="Cheng Z."/>
            <person name="Jin W."/>
            <person name="Jiang J."/>
            <person name="Leong S.A."/>
            <person name="Iwama H."/>
            <person name="Gojobori T."/>
            <person name="Itoh T."/>
            <person name="Niimura Y."/>
            <person name="Fujii Y."/>
            <person name="Habara T."/>
            <person name="Sakai H."/>
            <person name="Sato Y."/>
            <person name="Wilson G."/>
            <person name="Kumar K."/>
            <person name="McCouch S."/>
            <person name="Juretic N."/>
            <person name="Hoen D."/>
            <person name="Wright S."/>
            <person name="Bruskiewich R."/>
            <person name="Bureau T."/>
            <person name="Miyao A."/>
            <person name="Hirochika H."/>
            <person name="Nishikawa T."/>
            <person name="Kadowaki K."/>
            <person name="Sugiura M."/>
            <person name="Burr B."/>
            <person name="Sasaki T."/>
        </authorList>
    </citation>
    <scope>NUCLEOTIDE SEQUENCE [LARGE SCALE GENOMIC DNA]</scope>
    <source>
        <strain evidence="2">cv. Nipponbare</strain>
    </source>
</reference>
<evidence type="ECO:0000313" key="1">
    <source>
        <dbReference type="EMBL" id="BAF21482.1"/>
    </source>
</evidence>
<dbReference type="AlphaFoldDB" id="B7ETH4"/>
<reference evidence="2" key="2">
    <citation type="journal article" date="2008" name="Nucleic Acids Res.">
        <title>The rice annotation project database (RAP-DB): 2008 update.</title>
        <authorList>
            <consortium name="The rice annotation project (RAP)"/>
        </authorList>
    </citation>
    <scope>GENOME REANNOTATION</scope>
    <source>
        <strain evidence="2">cv. Nipponbare</strain>
    </source>
</reference>
<dbReference type="KEGG" id="dosa:Os07g0457800"/>
<protein>
    <submittedName>
        <fullName evidence="1">Os07g0457800 protein</fullName>
    </submittedName>
</protein>
<sequence>MNLDWDSTQDLVDFRVASTVSVDISLPSTYVKQTSTTAASRMGTDLDIMLINNVVPPYSGSYVSPRKGDKLMPRRANVIFTEAQVNILIIARCVCEFMKTWLR</sequence>
<gene>
    <name evidence="1" type="ordered locus">Os07g0457800</name>
</gene>
<dbReference type="Proteomes" id="UP000000763">
    <property type="component" value="Chromosome 7"/>
</dbReference>
<organism evidence="1 2">
    <name type="scientific">Oryza sativa subsp. japonica</name>
    <name type="common">Rice</name>
    <dbReference type="NCBI Taxonomy" id="39947"/>
    <lineage>
        <taxon>Eukaryota</taxon>
        <taxon>Viridiplantae</taxon>
        <taxon>Streptophyta</taxon>
        <taxon>Embryophyta</taxon>
        <taxon>Tracheophyta</taxon>
        <taxon>Spermatophyta</taxon>
        <taxon>Magnoliopsida</taxon>
        <taxon>Liliopsida</taxon>
        <taxon>Poales</taxon>
        <taxon>Poaceae</taxon>
        <taxon>BOP clade</taxon>
        <taxon>Oryzoideae</taxon>
        <taxon>Oryzeae</taxon>
        <taxon>Oryzinae</taxon>
        <taxon>Oryza</taxon>
        <taxon>Oryza sativa</taxon>
    </lineage>
</organism>
<evidence type="ECO:0000313" key="2">
    <source>
        <dbReference type="Proteomes" id="UP000000763"/>
    </source>
</evidence>
<dbReference type="EMBL" id="AP008213">
    <property type="protein sequence ID" value="BAF21482.1"/>
    <property type="molecule type" value="Genomic_DNA"/>
</dbReference>
<name>B7ETH4_ORYSJ</name>
<proteinExistence type="predicted"/>